<accession>A0A151IQP8</accession>
<proteinExistence type="predicted"/>
<keyword evidence="1" id="KW-0812">Transmembrane</keyword>
<sequence length="99" mass="11113">METHLVLDRRPCYSLVFGNRCFLAKTFVRRNRHGVIVADVVVAAAAAAIAARLSSLLFRAGDLERIADIGTKEIFGRYTGVMYRLASKERSRRQNPEDS</sequence>
<reference evidence="2 3" key="1">
    <citation type="submission" date="2016-03" db="EMBL/GenBank/DDBJ databases">
        <title>Cyphomyrmex costatus WGS genome.</title>
        <authorList>
            <person name="Nygaard S."/>
            <person name="Hu H."/>
            <person name="Boomsma J."/>
            <person name="Zhang G."/>
        </authorList>
    </citation>
    <scope>NUCLEOTIDE SEQUENCE [LARGE SCALE GENOMIC DNA]</scope>
    <source>
        <strain evidence="2">MS0001</strain>
        <tissue evidence="2">Whole body</tissue>
    </source>
</reference>
<protein>
    <submittedName>
        <fullName evidence="2">Uncharacterized protein</fullName>
    </submittedName>
</protein>
<dbReference type="AlphaFoldDB" id="A0A151IQP8"/>
<evidence type="ECO:0000313" key="3">
    <source>
        <dbReference type="Proteomes" id="UP000078542"/>
    </source>
</evidence>
<name>A0A151IQP8_9HYME</name>
<evidence type="ECO:0000313" key="2">
    <source>
        <dbReference type="EMBL" id="KYN08373.1"/>
    </source>
</evidence>
<keyword evidence="3" id="KW-1185">Reference proteome</keyword>
<feature type="transmembrane region" description="Helical" evidence="1">
    <location>
        <begin position="35"/>
        <end position="53"/>
    </location>
</feature>
<gene>
    <name evidence="2" type="ORF">ALC62_00664</name>
</gene>
<keyword evidence="1" id="KW-1133">Transmembrane helix</keyword>
<keyword evidence="1" id="KW-0472">Membrane</keyword>
<dbReference type="Proteomes" id="UP000078542">
    <property type="component" value="Unassembled WGS sequence"/>
</dbReference>
<organism evidence="2 3">
    <name type="scientific">Cyphomyrmex costatus</name>
    <dbReference type="NCBI Taxonomy" id="456900"/>
    <lineage>
        <taxon>Eukaryota</taxon>
        <taxon>Metazoa</taxon>
        <taxon>Ecdysozoa</taxon>
        <taxon>Arthropoda</taxon>
        <taxon>Hexapoda</taxon>
        <taxon>Insecta</taxon>
        <taxon>Pterygota</taxon>
        <taxon>Neoptera</taxon>
        <taxon>Endopterygota</taxon>
        <taxon>Hymenoptera</taxon>
        <taxon>Apocrita</taxon>
        <taxon>Aculeata</taxon>
        <taxon>Formicoidea</taxon>
        <taxon>Formicidae</taxon>
        <taxon>Myrmicinae</taxon>
        <taxon>Cyphomyrmex</taxon>
    </lineage>
</organism>
<dbReference type="EMBL" id="KQ976780">
    <property type="protein sequence ID" value="KYN08373.1"/>
    <property type="molecule type" value="Genomic_DNA"/>
</dbReference>
<evidence type="ECO:0000256" key="1">
    <source>
        <dbReference type="SAM" id="Phobius"/>
    </source>
</evidence>